<keyword evidence="11" id="KW-1185">Reference proteome</keyword>
<evidence type="ECO:0000313" key="11">
    <source>
        <dbReference type="Proteomes" id="UP001352852"/>
    </source>
</evidence>
<keyword evidence="6" id="KW-0675">Receptor</keyword>
<feature type="transmembrane region" description="Helical" evidence="8">
    <location>
        <begin position="29"/>
        <end position="49"/>
    </location>
</feature>
<dbReference type="Pfam" id="PF00001">
    <property type="entry name" value="7tm_1"/>
    <property type="match status" value="1"/>
</dbReference>
<evidence type="ECO:0000256" key="6">
    <source>
        <dbReference type="ARBA" id="ARBA00023170"/>
    </source>
</evidence>
<keyword evidence="4" id="KW-0297">G-protein coupled receptor</keyword>
<evidence type="ECO:0000256" key="1">
    <source>
        <dbReference type="ARBA" id="ARBA00004370"/>
    </source>
</evidence>
<keyword evidence="2 8" id="KW-0812">Transmembrane</keyword>
<proteinExistence type="predicted"/>
<evidence type="ECO:0000256" key="8">
    <source>
        <dbReference type="SAM" id="Phobius"/>
    </source>
</evidence>
<dbReference type="PANTHER" id="PTHR10489:SF594">
    <property type="entry name" value="C-X-C CHEMOKINE RECEPTOR TYPE 4"/>
    <property type="match status" value="1"/>
</dbReference>
<dbReference type="SUPFAM" id="SSF81321">
    <property type="entry name" value="Family A G protein-coupled receptor-like"/>
    <property type="match status" value="1"/>
</dbReference>
<dbReference type="EMBL" id="JAHUTJ010017879">
    <property type="protein sequence ID" value="MED6271181.1"/>
    <property type="molecule type" value="Genomic_DNA"/>
</dbReference>
<keyword evidence="3 8" id="KW-1133">Transmembrane helix</keyword>
<keyword evidence="5 8" id="KW-0472">Membrane</keyword>
<dbReference type="InterPro" id="IPR017452">
    <property type="entry name" value="GPCR_Rhodpsn_7TM"/>
</dbReference>
<dbReference type="InterPro" id="IPR050119">
    <property type="entry name" value="CCR1-9-like"/>
</dbReference>
<dbReference type="InterPro" id="IPR000276">
    <property type="entry name" value="GPCR_Rhodpsn"/>
</dbReference>
<evidence type="ECO:0000256" key="5">
    <source>
        <dbReference type="ARBA" id="ARBA00023136"/>
    </source>
</evidence>
<protein>
    <recommendedName>
        <fullName evidence="9">G-protein coupled receptors family 1 profile domain-containing protein</fullName>
    </recommendedName>
</protein>
<dbReference type="Proteomes" id="UP001352852">
    <property type="component" value="Unassembled WGS sequence"/>
</dbReference>
<sequence>MASVSLDKYLAVVRATDRRATRKLLASRAVYVGAWLPAAILTIPDLVLARVQDVQDVSSSSYLFAEDGRESAGSSSGSSTICQRIYPAKSGLTWMEVFCFQHILVGFVLPGVVILVCYCIIIYNLS</sequence>
<evidence type="ECO:0000256" key="4">
    <source>
        <dbReference type="ARBA" id="ARBA00023040"/>
    </source>
</evidence>
<keyword evidence="7" id="KW-0807">Transducer</keyword>
<evidence type="ECO:0000313" key="10">
    <source>
        <dbReference type="EMBL" id="MED6271181.1"/>
    </source>
</evidence>
<dbReference type="Gene3D" id="1.20.1070.10">
    <property type="entry name" value="Rhodopsin 7-helix transmembrane proteins"/>
    <property type="match status" value="1"/>
</dbReference>
<evidence type="ECO:0000256" key="7">
    <source>
        <dbReference type="ARBA" id="ARBA00023224"/>
    </source>
</evidence>
<gene>
    <name evidence="10" type="ORF">CHARACLAT_017566</name>
</gene>
<feature type="domain" description="G-protein coupled receptors family 1 profile" evidence="9">
    <location>
        <begin position="1"/>
        <end position="126"/>
    </location>
</feature>
<evidence type="ECO:0000256" key="3">
    <source>
        <dbReference type="ARBA" id="ARBA00022989"/>
    </source>
</evidence>
<evidence type="ECO:0000259" key="9">
    <source>
        <dbReference type="PROSITE" id="PS50262"/>
    </source>
</evidence>
<name>A0ABU7D8F3_9TELE</name>
<feature type="transmembrane region" description="Helical" evidence="8">
    <location>
        <begin position="103"/>
        <end position="125"/>
    </location>
</feature>
<organism evidence="10 11">
    <name type="scientific">Characodon lateralis</name>
    <dbReference type="NCBI Taxonomy" id="208331"/>
    <lineage>
        <taxon>Eukaryota</taxon>
        <taxon>Metazoa</taxon>
        <taxon>Chordata</taxon>
        <taxon>Craniata</taxon>
        <taxon>Vertebrata</taxon>
        <taxon>Euteleostomi</taxon>
        <taxon>Actinopterygii</taxon>
        <taxon>Neopterygii</taxon>
        <taxon>Teleostei</taxon>
        <taxon>Neoteleostei</taxon>
        <taxon>Acanthomorphata</taxon>
        <taxon>Ovalentaria</taxon>
        <taxon>Atherinomorphae</taxon>
        <taxon>Cyprinodontiformes</taxon>
        <taxon>Goodeidae</taxon>
        <taxon>Characodon</taxon>
    </lineage>
</organism>
<comment type="subcellular location">
    <subcellularLocation>
        <location evidence="1">Membrane</location>
    </subcellularLocation>
</comment>
<comment type="caution">
    <text evidence="10">The sequence shown here is derived from an EMBL/GenBank/DDBJ whole genome shotgun (WGS) entry which is preliminary data.</text>
</comment>
<dbReference type="PANTHER" id="PTHR10489">
    <property type="entry name" value="CELL ADHESION MOLECULE"/>
    <property type="match status" value="1"/>
</dbReference>
<dbReference type="PROSITE" id="PS50262">
    <property type="entry name" value="G_PROTEIN_RECEP_F1_2"/>
    <property type="match status" value="1"/>
</dbReference>
<accession>A0ABU7D8F3</accession>
<evidence type="ECO:0000256" key="2">
    <source>
        <dbReference type="ARBA" id="ARBA00022692"/>
    </source>
</evidence>
<reference evidence="10 11" key="1">
    <citation type="submission" date="2021-06" db="EMBL/GenBank/DDBJ databases">
        <authorList>
            <person name="Palmer J.M."/>
        </authorList>
    </citation>
    <scope>NUCLEOTIDE SEQUENCE [LARGE SCALE GENOMIC DNA]</scope>
    <source>
        <strain evidence="10 11">CL_MEX2019</strain>
        <tissue evidence="10">Muscle</tissue>
    </source>
</reference>